<dbReference type="OrthoDB" id="674527at2"/>
<name>A0A857JK48_9ALTE</name>
<reference evidence="1 2" key="1">
    <citation type="submission" date="2019-12" db="EMBL/GenBank/DDBJ databases">
        <title>Genome sequencing and assembly of endphytes of Porphyra tenera.</title>
        <authorList>
            <person name="Park J.M."/>
            <person name="Shin R."/>
            <person name="Jo S.H."/>
        </authorList>
    </citation>
    <scope>NUCLEOTIDE SEQUENCE [LARGE SCALE GENOMIC DNA]</scope>
    <source>
        <strain evidence="1 2">GPM4</strain>
    </source>
</reference>
<evidence type="ECO:0000313" key="1">
    <source>
        <dbReference type="EMBL" id="QHJ11014.1"/>
    </source>
</evidence>
<gene>
    <name evidence="1" type="ORF">FX988_01236</name>
</gene>
<dbReference type="Gene3D" id="3.10.180.10">
    <property type="entry name" value="2,3-Dihydroxybiphenyl 1,2-Dioxygenase, domain 1"/>
    <property type="match status" value="1"/>
</dbReference>
<keyword evidence="2" id="KW-1185">Reference proteome</keyword>
<evidence type="ECO:0000313" key="2">
    <source>
        <dbReference type="Proteomes" id="UP000464524"/>
    </source>
</evidence>
<dbReference type="AlphaFoldDB" id="A0A857JK48"/>
<dbReference type="EMBL" id="CP047656">
    <property type="protein sequence ID" value="QHJ11014.1"/>
    <property type="molecule type" value="Genomic_DNA"/>
</dbReference>
<dbReference type="SUPFAM" id="SSF54593">
    <property type="entry name" value="Glyoxalase/Bleomycin resistance protein/Dihydroxybiphenyl dioxygenase"/>
    <property type="match status" value="1"/>
</dbReference>
<accession>A0A857JK48</accession>
<dbReference type="RefSeq" id="WP_160178804.1">
    <property type="nucleotide sequence ID" value="NZ_CP047656.1"/>
</dbReference>
<proteinExistence type="predicted"/>
<dbReference type="KEGG" id="pmes:FX988_01236"/>
<dbReference type="InterPro" id="IPR029068">
    <property type="entry name" value="Glyas_Bleomycin-R_OHBP_Dase"/>
</dbReference>
<dbReference type="Proteomes" id="UP000464524">
    <property type="component" value="Chromosome"/>
</dbReference>
<organism evidence="1 2">
    <name type="scientific">Paraglaciecola mesophila</name>
    <dbReference type="NCBI Taxonomy" id="197222"/>
    <lineage>
        <taxon>Bacteria</taxon>
        <taxon>Pseudomonadati</taxon>
        <taxon>Pseudomonadota</taxon>
        <taxon>Gammaproteobacteria</taxon>
        <taxon>Alteromonadales</taxon>
        <taxon>Alteromonadaceae</taxon>
        <taxon>Paraglaciecola</taxon>
    </lineage>
</organism>
<protein>
    <recommendedName>
        <fullName evidence="3">Lactoylglutathione lyase</fullName>
    </recommendedName>
</protein>
<sequence>MQPTDFRLFIPSKDFAFSQTFYQALGFSKDPVNDQLCIFSRGECTFFLQNFYNKGLAENLMMQLIVDDINAAFEQIQSMGEVAPKYEPIKQELWGKVIYLWGPAGELWDITQLTG</sequence>
<evidence type="ECO:0008006" key="3">
    <source>
        <dbReference type="Google" id="ProtNLM"/>
    </source>
</evidence>